<feature type="domain" description="NERD" evidence="1">
    <location>
        <begin position="16"/>
        <end position="114"/>
    </location>
</feature>
<accession>A0A0A5GFT3</accession>
<organism evidence="2 3">
    <name type="scientific">Pontibacillus halophilus JSM 076056 = DSM 19796</name>
    <dbReference type="NCBI Taxonomy" id="1385510"/>
    <lineage>
        <taxon>Bacteria</taxon>
        <taxon>Bacillati</taxon>
        <taxon>Bacillota</taxon>
        <taxon>Bacilli</taxon>
        <taxon>Bacillales</taxon>
        <taxon>Bacillaceae</taxon>
        <taxon>Pontibacillus</taxon>
    </lineage>
</organism>
<proteinExistence type="predicted"/>
<gene>
    <name evidence="2" type="ORF">N781_08835</name>
</gene>
<evidence type="ECO:0000313" key="2">
    <source>
        <dbReference type="EMBL" id="KGX89975.1"/>
    </source>
</evidence>
<dbReference type="STRING" id="1385510.GCA_000425205_03437"/>
<evidence type="ECO:0000259" key="1">
    <source>
        <dbReference type="Pfam" id="PF08378"/>
    </source>
</evidence>
<dbReference type="EMBL" id="AVPE01000018">
    <property type="protein sequence ID" value="KGX89975.1"/>
    <property type="molecule type" value="Genomic_DNA"/>
</dbReference>
<dbReference type="AlphaFoldDB" id="A0A0A5GFT3"/>
<name>A0A0A5GFT3_9BACI</name>
<dbReference type="InterPro" id="IPR027417">
    <property type="entry name" value="P-loop_NTPase"/>
</dbReference>
<evidence type="ECO:0000313" key="3">
    <source>
        <dbReference type="Proteomes" id="UP000030528"/>
    </source>
</evidence>
<dbReference type="SUPFAM" id="SSF52540">
    <property type="entry name" value="P-loop containing nucleoside triphosphate hydrolases"/>
    <property type="match status" value="1"/>
</dbReference>
<dbReference type="Pfam" id="PF08378">
    <property type="entry name" value="NERD"/>
    <property type="match status" value="1"/>
</dbReference>
<dbReference type="Gene3D" id="3.40.50.300">
    <property type="entry name" value="P-loop containing nucleotide triphosphate hydrolases"/>
    <property type="match status" value="2"/>
</dbReference>
<dbReference type="RefSeq" id="WP_026801626.1">
    <property type="nucleotide sequence ID" value="NZ_AULI01000020.1"/>
</dbReference>
<dbReference type="Proteomes" id="UP000030528">
    <property type="component" value="Unassembled WGS sequence"/>
</dbReference>
<dbReference type="InterPro" id="IPR011528">
    <property type="entry name" value="NERD"/>
</dbReference>
<dbReference type="OrthoDB" id="7066673at2"/>
<dbReference type="eggNOG" id="COG1074">
    <property type="taxonomic scope" value="Bacteria"/>
</dbReference>
<protein>
    <recommendedName>
        <fullName evidence="1">NERD domain-containing protein</fullName>
    </recommendedName>
</protein>
<comment type="caution">
    <text evidence="2">The sequence shown here is derived from an EMBL/GenBank/DDBJ whole genome shotgun (WGS) entry which is preliminary data.</text>
</comment>
<keyword evidence="3" id="KW-1185">Reference proteome</keyword>
<sequence length="626" mass="73281">MGAEIIENFNPNDARTNGERRLLNLFKDNPRFRGWKVFEQPHINSMKPDFVLLHPERGIIIIEVKDWNLHLDSYVQGGFIKDKDSNLHNKNPIQQVENYKKAILKSELMNSVILAEEFEKDYFGVIETVVYFHNTSEDQVNKFCASNKKYTKIWTDKDLDNLQDLNYKLNARQYTYALSSRRPTSKFNQKGLLAELVNELSRYLQYSDYNYERIQPFVLTKSQKDLATLKPGSIRRWSGVAGAGKSLVLAEKAVKALKENQRVLVLSFNITLRHYLRDLCSQQFGQGVDESDRKKLRKDLTILHFHDFLKILIIEHELEGDLEQIEGKDFTLSWINTINKYLQNNSIKSQFNYDYILIDEGQDFIGDWIRFLKQFYTGKGELFVVYDKAQDLYNHGVWIEDTDQVKEIGFKGRPGTLRYTRRLPSEIVKKIQLVRQELQLIEDEILMPEQEQLNLLNSTSWFNYQPVSKEEKISQIVNAIYELRKTNNWEDITVLTTNETTGVSIVEHMQNHGVNVSHVYDMQCERDSDRRRNEKWKFQGGTGRLKISSYHSFKGWQTPNIIMVLDTPANNYNQGQLNQNEKENFSISDALFISLSRVKGKVSTGEYSYTCLNYISEYNRIVNCFN</sequence>
<reference evidence="2 3" key="1">
    <citation type="submission" date="2013-08" db="EMBL/GenBank/DDBJ databases">
        <authorList>
            <person name="Huang J."/>
            <person name="Wang G."/>
        </authorList>
    </citation>
    <scope>NUCLEOTIDE SEQUENCE [LARGE SCALE GENOMIC DNA]</scope>
    <source>
        <strain evidence="2 3">JSM 076056</strain>
    </source>
</reference>